<feature type="transmembrane region" description="Helical" evidence="9">
    <location>
        <begin position="341"/>
        <end position="363"/>
    </location>
</feature>
<dbReference type="PANTHER" id="PTHR43289">
    <property type="entry name" value="MITOGEN-ACTIVATED PROTEIN KINASE KINASE KINASE 20-RELATED"/>
    <property type="match status" value="1"/>
</dbReference>
<evidence type="ECO:0000313" key="12">
    <source>
        <dbReference type="Proteomes" id="UP001551675"/>
    </source>
</evidence>
<dbReference type="Proteomes" id="UP001551675">
    <property type="component" value="Unassembled WGS sequence"/>
</dbReference>
<evidence type="ECO:0000256" key="9">
    <source>
        <dbReference type="SAM" id="Phobius"/>
    </source>
</evidence>
<dbReference type="SUPFAM" id="SSF56112">
    <property type="entry name" value="Protein kinase-like (PK-like)"/>
    <property type="match status" value="1"/>
</dbReference>
<name>A0ABV3GTG4_MICGL</name>
<dbReference type="InterPro" id="IPR011009">
    <property type="entry name" value="Kinase-like_dom_sf"/>
</dbReference>
<keyword evidence="3 11" id="KW-0808">Transferase</keyword>
<dbReference type="RefSeq" id="WP_358142093.1">
    <property type="nucleotide sequence ID" value="NZ_JBFALK010000038.1"/>
</dbReference>
<protein>
    <recommendedName>
        <fullName evidence="1">non-specific serine/threonine protein kinase</fullName>
        <ecNumber evidence="1">2.7.11.1</ecNumber>
    </recommendedName>
</protein>
<evidence type="ECO:0000256" key="5">
    <source>
        <dbReference type="ARBA" id="ARBA00022777"/>
    </source>
</evidence>
<dbReference type="EC" id="2.7.11.1" evidence="1"/>
<evidence type="ECO:0000313" key="11">
    <source>
        <dbReference type="EMBL" id="MEV0974938.1"/>
    </source>
</evidence>
<dbReference type="PANTHER" id="PTHR43289:SF6">
    <property type="entry name" value="SERINE_THREONINE-PROTEIN KINASE NEKL-3"/>
    <property type="match status" value="1"/>
</dbReference>
<keyword evidence="6 7" id="KW-0067">ATP-binding</keyword>
<dbReference type="SMART" id="SM00220">
    <property type="entry name" value="S_TKc"/>
    <property type="match status" value="1"/>
</dbReference>
<keyword evidence="4 7" id="KW-0547">Nucleotide-binding</keyword>
<proteinExistence type="predicted"/>
<feature type="region of interest" description="Disordered" evidence="8">
    <location>
        <begin position="274"/>
        <end position="333"/>
    </location>
</feature>
<feature type="binding site" evidence="7">
    <location>
        <position position="42"/>
    </location>
    <ligand>
        <name>ATP</name>
        <dbReference type="ChEBI" id="CHEBI:30616"/>
    </ligand>
</feature>
<keyword evidence="9" id="KW-1133">Transmembrane helix</keyword>
<feature type="domain" description="Protein kinase" evidence="10">
    <location>
        <begin position="13"/>
        <end position="267"/>
    </location>
</feature>
<evidence type="ECO:0000256" key="4">
    <source>
        <dbReference type="ARBA" id="ARBA00022741"/>
    </source>
</evidence>
<dbReference type="PROSITE" id="PS50011">
    <property type="entry name" value="PROTEIN_KINASE_DOM"/>
    <property type="match status" value="1"/>
</dbReference>
<dbReference type="Gene3D" id="1.10.510.10">
    <property type="entry name" value="Transferase(Phosphotransferase) domain 1"/>
    <property type="match status" value="1"/>
</dbReference>
<dbReference type="Pfam" id="PF00069">
    <property type="entry name" value="Pkinase"/>
    <property type="match status" value="1"/>
</dbReference>
<evidence type="ECO:0000256" key="8">
    <source>
        <dbReference type="SAM" id="MobiDB-lite"/>
    </source>
</evidence>
<keyword evidence="9" id="KW-0812">Transmembrane</keyword>
<dbReference type="InterPro" id="IPR017441">
    <property type="entry name" value="Protein_kinase_ATP_BS"/>
</dbReference>
<evidence type="ECO:0000256" key="7">
    <source>
        <dbReference type="PROSITE-ProRule" id="PRU10141"/>
    </source>
</evidence>
<reference evidence="11 12" key="1">
    <citation type="submission" date="2024-06" db="EMBL/GenBank/DDBJ databases">
        <title>The Natural Products Discovery Center: Release of the First 8490 Sequenced Strains for Exploring Actinobacteria Biosynthetic Diversity.</title>
        <authorList>
            <person name="Kalkreuter E."/>
            <person name="Kautsar S.A."/>
            <person name="Yang D."/>
            <person name="Bader C.D."/>
            <person name="Teijaro C.N."/>
            <person name="Fluegel L."/>
            <person name="Davis C.M."/>
            <person name="Simpson J.R."/>
            <person name="Lauterbach L."/>
            <person name="Steele A.D."/>
            <person name="Gui C."/>
            <person name="Meng S."/>
            <person name="Li G."/>
            <person name="Viehrig K."/>
            <person name="Ye F."/>
            <person name="Su P."/>
            <person name="Kiefer A.F."/>
            <person name="Nichols A."/>
            <person name="Cepeda A.J."/>
            <person name="Yan W."/>
            <person name="Fan B."/>
            <person name="Jiang Y."/>
            <person name="Adhikari A."/>
            <person name="Zheng C.-J."/>
            <person name="Schuster L."/>
            <person name="Cowan T.M."/>
            <person name="Smanski M.J."/>
            <person name="Chevrette M.G."/>
            <person name="De Carvalho L.P.S."/>
            <person name="Shen B."/>
        </authorList>
    </citation>
    <scope>NUCLEOTIDE SEQUENCE [LARGE SCALE GENOMIC DNA]</scope>
    <source>
        <strain evidence="11 12">NPDC050100</strain>
    </source>
</reference>
<dbReference type="PROSITE" id="PS00107">
    <property type="entry name" value="PROTEIN_KINASE_ATP"/>
    <property type="match status" value="1"/>
</dbReference>
<feature type="compositionally biased region" description="Low complexity" evidence="8">
    <location>
        <begin position="319"/>
        <end position="330"/>
    </location>
</feature>
<keyword evidence="12" id="KW-1185">Reference proteome</keyword>
<dbReference type="EMBL" id="JBFALK010000038">
    <property type="protein sequence ID" value="MEV0974938.1"/>
    <property type="molecule type" value="Genomic_DNA"/>
</dbReference>
<dbReference type="PROSITE" id="PS00108">
    <property type="entry name" value="PROTEIN_KINASE_ST"/>
    <property type="match status" value="1"/>
</dbReference>
<dbReference type="CDD" id="cd14014">
    <property type="entry name" value="STKc_PknB_like"/>
    <property type="match status" value="1"/>
</dbReference>
<keyword evidence="9" id="KW-0472">Membrane</keyword>
<evidence type="ECO:0000256" key="2">
    <source>
        <dbReference type="ARBA" id="ARBA00022527"/>
    </source>
</evidence>
<gene>
    <name evidence="11" type="ORF">AB0I59_40655</name>
</gene>
<accession>A0ABV3GTG4</accession>
<keyword evidence="2" id="KW-0723">Serine/threonine-protein kinase</keyword>
<comment type="caution">
    <text evidence="11">The sequence shown here is derived from an EMBL/GenBank/DDBJ whole genome shotgun (WGS) entry which is preliminary data.</text>
</comment>
<evidence type="ECO:0000256" key="1">
    <source>
        <dbReference type="ARBA" id="ARBA00012513"/>
    </source>
</evidence>
<dbReference type="Gene3D" id="3.30.200.20">
    <property type="entry name" value="Phosphorylase Kinase, domain 1"/>
    <property type="match status" value="1"/>
</dbReference>
<evidence type="ECO:0000259" key="10">
    <source>
        <dbReference type="PROSITE" id="PS50011"/>
    </source>
</evidence>
<sequence>MPESSGGRLASRYLLRRPLGSGGMGTVWLAWDEMLERQVAVKELRLPDGLDEAQRAEAVERAVREARAAAQVRHPGIVALHDVLVHDGRPWIIMELLRGRTLADEVKDRGPLPPDRAAWLGAQVLDALREAHAHGVQHRDVKPANVFLSDDGRAVLTDFGIAKLDGHATLTAADATIGSPGFIAPERLDGAAGGPASDLWSLGATLYLATEGGPAYGGSPVERIQATLTSRIPPPPRRAGTLGPLVTWMMDRDPAARPDTATAQRLLTDVAEGRSPAPYAPVSPGPYAQPGFPDVPNASTAPGQQAGRAAPGQPPNGPAGPAAPAGHAGATGRSRADRRGWILGGAGVAVAAAAALVVALVVIPGDAEAGPPSFTLPVDFCSLLTGDQVHQLIRTAPAPKGTASDAGCEWTVSGEGVSLIPKKDSDTPDPWAMTEESSRLLFESLAKKYAKGQKGDWTWKEIGQTRPITFTQTTPRTVDGVGEEALAYEFATRQGHAYAGVVLFRVGDLVVEAAYSTLSTTPTDDDIRSAALTAARMADAALRAKG</sequence>
<evidence type="ECO:0000256" key="6">
    <source>
        <dbReference type="ARBA" id="ARBA00022840"/>
    </source>
</evidence>
<organism evidence="11 12">
    <name type="scientific">Microtetraspora glauca</name>
    <dbReference type="NCBI Taxonomy" id="1996"/>
    <lineage>
        <taxon>Bacteria</taxon>
        <taxon>Bacillati</taxon>
        <taxon>Actinomycetota</taxon>
        <taxon>Actinomycetes</taxon>
        <taxon>Streptosporangiales</taxon>
        <taxon>Streptosporangiaceae</taxon>
        <taxon>Microtetraspora</taxon>
    </lineage>
</organism>
<dbReference type="GO" id="GO:0004674">
    <property type="term" value="F:protein serine/threonine kinase activity"/>
    <property type="evidence" value="ECO:0007669"/>
    <property type="project" value="UniProtKB-EC"/>
</dbReference>
<keyword evidence="5 11" id="KW-0418">Kinase</keyword>
<evidence type="ECO:0000256" key="3">
    <source>
        <dbReference type="ARBA" id="ARBA00022679"/>
    </source>
</evidence>
<feature type="compositionally biased region" description="Low complexity" evidence="8">
    <location>
        <begin position="301"/>
        <end position="311"/>
    </location>
</feature>
<dbReference type="InterPro" id="IPR000719">
    <property type="entry name" value="Prot_kinase_dom"/>
</dbReference>
<dbReference type="InterPro" id="IPR008271">
    <property type="entry name" value="Ser/Thr_kinase_AS"/>
</dbReference>